<organism evidence="1 2">
    <name type="scientific">Neobacillus niacini</name>
    <dbReference type="NCBI Taxonomy" id="86668"/>
    <lineage>
        <taxon>Bacteria</taxon>
        <taxon>Bacillati</taxon>
        <taxon>Bacillota</taxon>
        <taxon>Bacilli</taxon>
        <taxon>Bacillales</taxon>
        <taxon>Bacillaceae</taxon>
        <taxon>Neobacillus</taxon>
    </lineage>
</organism>
<gene>
    <name evidence="1" type="ORF">F4694_000848</name>
</gene>
<name>A0A852T9P2_9BACI</name>
<dbReference type="Proteomes" id="UP000548423">
    <property type="component" value="Unassembled WGS sequence"/>
</dbReference>
<sequence length="72" mass="8407">MSEYQQYLTERDKLDFFIQKGFRINAVHEHLDGASVEFYHPASKEKETLLIGTANARKYFSSLLIKQNLGIR</sequence>
<protein>
    <submittedName>
        <fullName evidence="1">Uncharacterized protein</fullName>
    </submittedName>
</protein>
<reference evidence="2" key="1">
    <citation type="submission" date="2020-07" db="EMBL/GenBank/DDBJ databases">
        <authorList>
            <person name="Partida-Martinez L."/>
            <person name="Huntemann M."/>
            <person name="Clum A."/>
            <person name="Wang J."/>
            <person name="Palaniappan K."/>
            <person name="Ritter S."/>
            <person name="Chen I.-M."/>
            <person name="Stamatis D."/>
            <person name="Reddy T."/>
            <person name="O'Malley R."/>
            <person name="Daum C."/>
            <person name="Shapiro N."/>
            <person name="Ivanova N."/>
            <person name="Kyrpides N."/>
            <person name="Woyke T."/>
        </authorList>
    </citation>
    <scope>NUCLEOTIDE SEQUENCE [LARGE SCALE GENOMIC DNA]</scope>
    <source>
        <strain evidence="2">AT2.8</strain>
    </source>
</reference>
<accession>A0A852T9P2</accession>
<dbReference type="EMBL" id="JACCBX010000002">
    <property type="protein sequence ID" value="NYE04104.1"/>
    <property type="molecule type" value="Genomic_DNA"/>
</dbReference>
<comment type="caution">
    <text evidence="1">The sequence shown here is derived from an EMBL/GenBank/DDBJ whole genome shotgun (WGS) entry which is preliminary data.</text>
</comment>
<evidence type="ECO:0000313" key="2">
    <source>
        <dbReference type="Proteomes" id="UP000548423"/>
    </source>
</evidence>
<dbReference type="AlphaFoldDB" id="A0A852T9P2"/>
<evidence type="ECO:0000313" key="1">
    <source>
        <dbReference type="EMBL" id="NYE04104.1"/>
    </source>
</evidence>
<reference evidence="2" key="2">
    <citation type="submission" date="2020-08" db="EMBL/GenBank/DDBJ databases">
        <title>The Agave Microbiome: Exploring the role of microbial communities in plant adaptations to desert environments.</title>
        <authorList>
            <person name="Partida-Martinez L.P."/>
        </authorList>
    </citation>
    <scope>NUCLEOTIDE SEQUENCE [LARGE SCALE GENOMIC DNA]</scope>
    <source>
        <strain evidence="2">AT2.8</strain>
    </source>
</reference>
<proteinExistence type="predicted"/>